<name>A0AAV5RGM2_STABA</name>
<dbReference type="EMBL" id="BTGC01000003">
    <property type="protein sequence ID" value="GMM50232.1"/>
    <property type="molecule type" value="Genomic_DNA"/>
</dbReference>
<evidence type="ECO:0000313" key="2">
    <source>
        <dbReference type="Proteomes" id="UP001362899"/>
    </source>
</evidence>
<sequence>MVQFKSESTPLRYALEDQADNGVKKELDLQFDSNFPENSELLLFVAPRCAAIFSELMCTPISKAQLSITTRLVNSQANIDGFYETEADEDDYKKVKNVIINVYQHKHITVVALPACDYTESAVVGRRLVDKLTPQILVIASAAQSFAMDPVTYISNHQITRTPIAANLAQQHALKKAEPPTIVQGVGAACVSRAQQLNIPLLALLVTSDGPCNFEAITETNQQILKNTVFKTLGLAAPGNVSHDLSLLYV</sequence>
<protein>
    <recommendedName>
        <fullName evidence="3">Proteasome assembly chaperone 1</fullName>
    </recommendedName>
</protein>
<organism evidence="1 2">
    <name type="scientific">Starmerella bacillaris</name>
    <name type="common">Yeast</name>
    <name type="synonym">Candida zemplinina</name>
    <dbReference type="NCBI Taxonomy" id="1247836"/>
    <lineage>
        <taxon>Eukaryota</taxon>
        <taxon>Fungi</taxon>
        <taxon>Dikarya</taxon>
        <taxon>Ascomycota</taxon>
        <taxon>Saccharomycotina</taxon>
        <taxon>Dipodascomycetes</taxon>
        <taxon>Dipodascales</taxon>
        <taxon>Trichomonascaceae</taxon>
        <taxon>Starmerella</taxon>
    </lineage>
</organism>
<comment type="caution">
    <text evidence="1">The sequence shown here is derived from an EMBL/GenBank/DDBJ whole genome shotgun (WGS) entry which is preliminary data.</text>
</comment>
<dbReference type="AlphaFoldDB" id="A0AAV5RGM2"/>
<keyword evidence="2" id="KW-1185">Reference proteome</keyword>
<evidence type="ECO:0000313" key="1">
    <source>
        <dbReference type="EMBL" id="GMM50232.1"/>
    </source>
</evidence>
<dbReference type="Proteomes" id="UP001362899">
    <property type="component" value="Unassembled WGS sequence"/>
</dbReference>
<gene>
    <name evidence="1" type="ORF">DASB73_011900</name>
</gene>
<accession>A0AAV5RGM2</accession>
<proteinExistence type="predicted"/>
<evidence type="ECO:0008006" key="3">
    <source>
        <dbReference type="Google" id="ProtNLM"/>
    </source>
</evidence>
<reference evidence="1 2" key="1">
    <citation type="journal article" date="2023" name="Elife">
        <title>Identification of key yeast species and microbe-microbe interactions impacting larval growth of Drosophila in the wild.</title>
        <authorList>
            <person name="Mure A."/>
            <person name="Sugiura Y."/>
            <person name="Maeda R."/>
            <person name="Honda K."/>
            <person name="Sakurai N."/>
            <person name="Takahashi Y."/>
            <person name="Watada M."/>
            <person name="Katoh T."/>
            <person name="Gotoh A."/>
            <person name="Gotoh Y."/>
            <person name="Taniguchi I."/>
            <person name="Nakamura K."/>
            <person name="Hayashi T."/>
            <person name="Katayama T."/>
            <person name="Uemura T."/>
            <person name="Hattori Y."/>
        </authorList>
    </citation>
    <scope>NUCLEOTIDE SEQUENCE [LARGE SCALE GENOMIC DNA]</scope>
    <source>
        <strain evidence="1 2">SB-73</strain>
    </source>
</reference>